<proteinExistence type="predicted"/>
<feature type="transmembrane region" description="Helical" evidence="7">
    <location>
        <begin position="12"/>
        <end position="32"/>
    </location>
</feature>
<keyword evidence="5 7" id="KW-1133">Transmembrane helix</keyword>
<sequence>MKLWKQLGTTNQIMIMLVVGVVVGLSVGEAVAPIKMVGDVFLRLIQMSVVLLVMGAVVEAVGSLSPKDLGKLGVKSLAWFMFSTVIAAAVGIIFSLLLNPGKGLTLDTQTSNAISVPDTTINDLVVDFFPTNVIKSMAEGNMIQVIIFAILFGIALSFIQKEQGNSKLLDLLKEFNKIIIQMVTFIMVLAPFGVFALITWVTGTIGVKVILPLGKFLLTFGLATVFFLVIWFIFVGLYVKVSPLLIFKRMKRILIVAFTTTSSAIALPVEMEDAELKLGISKRISKLVLPLGLALNSNGLATFLAVACITLSQVYGLPINLSTIISIVLLSTLATLGTVVVPGGGLVALAIVVPSMGIPVEGIALLAGIDWFSGMFRTLSNVAGDTTIALMIAKDENEIDRNILS</sequence>
<keyword evidence="6 7" id="KW-0472">Membrane</keyword>
<feature type="transmembrane region" description="Helical" evidence="7">
    <location>
        <begin position="179"/>
        <end position="201"/>
    </location>
</feature>
<dbReference type="GO" id="GO:0005886">
    <property type="term" value="C:plasma membrane"/>
    <property type="evidence" value="ECO:0007669"/>
    <property type="project" value="UniProtKB-SubCell"/>
</dbReference>
<feature type="transmembrane region" description="Helical" evidence="7">
    <location>
        <begin position="347"/>
        <end position="369"/>
    </location>
</feature>
<keyword evidence="3" id="KW-1003">Cell membrane</keyword>
<feature type="transmembrane region" description="Helical" evidence="7">
    <location>
        <begin position="289"/>
        <end position="309"/>
    </location>
</feature>
<dbReference type="EMBL" id="JAEEGA010000004">
    <property type="protein sequence ID" value="MBP1040795.1"/>
    <property type="molecule type" value="Genomic_DNA"/>
</dbReference>
<dbReference type="PRINTS" id="PR00173">
    <property type="entry name" value="EDTRNSPORT"/>
</dbReference>
<dbReference type="PANTHER" id="PTHR42865">
    <property type="entry name" value="PROTON/GLUTAMATE-ASPARTATE SYMPORTER"/>
    <property type="match status" value="1"/>
</dbReference>
<feature type="transmembrane region" description="Helical" evidence="7">
    <location>
        <begin position="321"/>
        <end position="341"/>
    </location>
</feature>
<evidence type="ECO:0000256" key="3">
    <source>
        <dbReference type="ARBA" id="ARBA00022475"/>
    </source>
</evidence>
<protein>
    <submittedName>
        <fullName evidence="8">Dicarboxylate/amino acid:cation symporter</fullName>
    </submittedName>
</protein>
<keyword evidence="9" id="KW-1185">Reference proteome</keyword>
<evidence type="ECO:0000256" key="5">
    <source>
        <dbReference type="ARBA" id="ARBA00022989"/>
    </source>
</evidence>
<feature type="transmembrane region" description="Helical" evidence="7">
    <location>
        <begin position="44"/>
        <end position="65"/>
    </location>
</feature>
<dbReference type="SUPFAM" id="SSF118215">
    <property type="entry name" value="Proton glutamate symport protein"/>
    <property type="match status" value="1"/>
</dbReference>
<gene>
    <name evidence="8" type="ORF">I6N95_07245</name>
</gene>
<evidence type="ECO:0000256" key="6">
    <source>
        <dbReference type="ARBA" id="ARBA00023136"/>
    </source>
</evidence>
<organism evidence="8 9">
    <name type="scientific">Vagococcus allomyrinae</name>
    <dbReference type="NCBI Taxonomy" id="2794353"/>
    <lineage>
        <taxon>Bacteria</taxon>
        <taxon>Bacillati</taxon>
        <taxon>Bacillota</taxon>
        <taxon>Bacilli</taxon>
        <taxon>Lactobacillales</taxon>
        <taxon>Enterococcaceae</taxon>
        <taxon>Vagococcus</taxon>
    </lineage>
</organism>
<dbReference type="GO" id="GO:0006835">
    <property type="term" value="P:dicarboxylic acid transport"/>
    <property type="evidence" value="ECO:0007669"/>
    <property type="project" value="TreeGrafter"/>
</dbReference>
<feature type="transmembrane region" description="Helical" evidence="7">
    <location>
        <begin position="253"/>
        <end position="269"/>
    </location>
</feature>
<evidence type="ECO:0000256" key="2">
    <source>
        <dbReference type="ARBA" id="ARBA00022448"/>
    </source>
</evidence>
<keyword evidence="2" id="KW-0813">Transport</keyword>
<dbReference type="GO" id="GO:0015293">
    <property type="term" value="F:symporter activity"/>
    <property type="evidence" value="ECO:0007669"/>
    <property type="project" value="UniProtKB-KW"/>
</dbReference>
<dbReference type="PANTHER" id="PTHR42865:SF7">
    <property type="entry name" value="PROTON_GLUTAMATE-ASPARTATE SYMPORTER"/>
    <property type="match status" value="1"/>
</dbReference>
<evidence type="ECO:0000256" key="7">
    <source>
        <dbReference type="SAM" id="Phobius"/>
    </source>
</evidence>
<dbReference type="AlphaFoldDB" id="A0A940P9V7"/>
<name>A0A940P9V7_9ENTE</name>
<dbReference type="Pfam" id="PF00375">
    <property type="entry name" value="SDF"/>
    <property type="match status" value="1"/>
</dbReference>
<evidence type="ECO:0000256" key="1">
    <source>
        <dbReference type="ARBA" id="ARBA00004651"/>
    </source>
</evidence>
<feature type="transmembrane region" description="Helical" evidence="7">
    <location>
        <begin position="216"/>
        <end position="241"/>
    </location>
</feature>
<feature type="transmembrane region" description="Helical" evidence="7">
    <location>
        <begin position="77"/>
        <end position="98"/>
    </location>
</feature>
<dbReference type="InterPro" id="IPR036458">
    <property type="entry name" value="Na:dicarbo_symporter_sf"/>
</dbReference>
<comment type="caution">
    <text evidence="8">The sequence shown here is derived from an EMBL/GenBank/DDBJ whole genome shotgun (WGS) entry which is preliminary data.</text>
</comment>
<dbReference type="InterPro" id="IPR001991">
    <property type="entry name" value="Na-dicarboxylate_symporter"/>
</dbReference>
<keyword evidence="4 7" id="KW-0812">Transmembrane</keyword>
<dbReference type="Proteomes" id="UP000674938">
    <property type="component" value="Unassembled WGS sequence"/>
</dbReference>
<evidence type="ECO:0000313" key="8">
    <source>
        <dbReference type="EMBL" id="MBP1040795.1"/>
    </source>
</evidence>
<evidence type="ECO:0000313" key="9">
    <source>
        <dbReference type="Proteomes" id="UP000674938"/>
    </source>
</evidence>
<accession>A0A940P9V7</accession>
<dbReference type="Gene3D" id="1.10.3860.10">
    <property type="entry name" value="Sodium:dicarboxylate symporter"/>
    <property type="match status" value="1"/>
</dbReference>
<comment type="subcellular location">
    <subcellularLocation>
        <location evidence="1">Cell membrane</location>
        <topology evidence="1">Multi-pass membrane protein</topology>
    </subcellularLocation>
</comment>
<evidence type="ECO:0000256" key="4">
    <source>
        <dbReference type="ARBA" id="ARBA00022692"/>
    </source>
</evidence>
<feature type="transmembrane region" description="Helical" evidence="7">
    <location>
        <begin position="142"/>
        <end position="159"/>
    </location>
</feature>
<dbReference type="RefSeq" id="WP_209526208.1">
    <property type="nucleotide sequence ID" value="NZ_JAEEGA010000004.1"/>
</dbReference>
<reference evidence="8" key="1">
    <citation type="submission" date="2020-12" db="EMBL/GenBank/DDBJ databases">
        <title>Vagococcus allomyrinae sp. nov. and Enterococcus lavae sp. nov., isolated from the larvae of Allomyrina dichotoma.</title>
        <authorList>
            <person name="Lee S.D."/>
        </authorList>
    </citation>
    <scope>NUCLEOTIDE SEQUENCE</scope>
    <source>
        <strain evidence="8">BWB3-3</strain>
    </source>
</reference>